<dbReference type="InterPro" id="IPR000073">
    <property type="entry name" value="AB_hydrolase_1"/>
</dbReference>
<feature type="domain" description="AB hydrolase-1" evidence="1">
    <location>
        <begin position="43"/>
        <end position="322"/>
    </location>
</feature>
<keyword evidence="3" id="KW-1185">Reference proteome</keyword>
<dbReference type="SUPFAM" id="SSF53474">
    <property type="entry name" value="alpha/beta-Hydrolases"/>
    <property type="match status" value="1"/>
</dbReference>
<name>A0A5C2RWM8_9APHY</name>
<dbReference type="GO" id="GO:0016787">
    <property type="term" value="F:hydrolase activity"/>
    <property type="evidence" value="ECO:0007669"/>
    <property type="project" value="UniProtKB-KW"/>
</dbReference>
<dbReference type="Gene3D" id="3.40.50.1820">
    <property type="entry name" value="alpha/beta hydrolase"/>
    <property type="match status" value="1"/>
</dbReference>
<dbReference type="EMBL" id="ML122301">
    <property type="protein sequence ID" value="RPD54846.1"/>
    <property type="molecule type" value="Genomic_DNA"/>
</dbReference>
<gene>
    <name evidence="2" type="ORF">L227DRAFT_534118</name>
</gene>
<evidence type="ECO:0000313" key="3">
    <source>
        <dbReference type="Proteomes" id="UP000313359"/>
    </source>
</evidence>
<dbReference type="InterPro" id="IPR029058">
    <property type="entry name" value="AB_hydrolase_fold"/>
</dbReference>
<reference evidence="2" key="1">
    <citation type="journal article" date="2018" name="Genome Biol. Evol.">
        <title>Genomics and development of Lentinus tigrinus, a white-rot wood-decaying mushroom with dimorphic fruiting bodies.</title>
        <authorList>
            <person name="Wu B."/>
            <person name="Xu Z."/>
            <person name="Knudson A."/>
            <person name="Carlson A."/>
            <person name="Chen N."/>
            <person name="Kovaka S."/>
            <person name="LaButti K."/>
            <person name="Lipzen A."/>
            <person name="Pennachio C."/>
            <person name="Riley R."/>
            <person name="Schakwitz W."/>
            <person name="Umezawa K."/>
            <person name="Ohm R.A."/>
            <person name="Grigoriev I.V."/>
            <person name="Nagy L.G."/>
            <person name="Gibbons J."/>
            <person name="Hibbett D."/>
        </authorList>
    </citation>
    <scope>NUCLEOTIDE SEQUENCE [LARGE SCALE GENOMIC DNA]</scope>
    <source>
        <strain evidence="2">ALCF2SS1-6</strain>
    </source>
</reference>
<dbReference type="AlphaFoldDB" id="A0A5C2RWM8"/>
<proteinExistence type="predicted"/>
<evidence type="ECO:0000313" key="2">
    <source>
        <dbReference type="EMBL" id="RPD54846.1"/>
    </source>
</evidence>
<dbReference type="Proteomes" id="UP000313359">
    <property type="component" value="Unassembled WGS sequence"/>
</dbReference>
<evidence type="ECO:0000259" key="1">
    <source>
        <dbReference type="Pfam" id="PF12697"/>
    </source>
</evidence>
<dbReference type="OrthoDB" id="94039at2759"/>
<organism evidence="2 3">
    <name type="scientific">Lentinus tigrinus ALCF2SS1-6</name>
    <dbReference type="NCBI Taxonomy" id="1328759"/>
    <lineage>
        <taxon>Eukaryota</taxon>
        <taxon>Fungi</taxon>
        <taxon>Dikarya</taxon>
        <taxon>Basidiomycota</taxon>
        <taxon>Agaricomycotina</taxon>
        <taxon>Agaricomycetes</taxon>
        <taxon>Polyporales</taxon>
        <taxon>Polyporaceae</taxon>
        <taxon>Lentinus</taxon>
    </lineage>
</organism>
<sequence>MTQMQSTTSTFTASPSPRFEGTGLNLVAKRYVAEDHNPDGVTLIFFHCTGSHKEVFEPIIPDLLALKHPVEGKPIVREAWLLDNPAHGDASVYNDEALKRQEAGFTVEEWCECFKILYASGAFEGHTLIPIGHSVGATAIILATMPSALPPISFKSLILVEPSLITRAAWDEHLEQQEFALKTVSTMITKRRDTWKSRADARAYFEARIPWGSWDPRILDLFVQHALREVTVEENGQPVKKVTLCCTRLQEYTQYTNTEPHFVAADRVGTLDRSVAVHVILGEREDVVPEYCHDSVLELRPVASLQKVPDAGHFVVQENPDGLGVAIARILTGEAAPRAAL</sequence>
<keyword evidence="2" id="KW-0378">Hydrolase</keyword>
<accession>A0A5C2RWM8</accession>
<dbReference type="Pfam" id="PF12697">
    <property type="entry name" value="Abhydrolase_6"/>
    <property type="match status" value="1"/>
</dbReference>
<protein>
    <submittedName>
        <fullName evidence="2">Alpha/beta-hydrolase</fullName>
    </submittedName>
</protein>